<dbReference type="Pfam" id="PF13966">
    <property type="entry name" value="zf-RVT"/>
    <property type="match status" value="1"/>
</dbReference>
<evidence type="ECO:0000313" key="3">
    <source>
        <dbReference type="EMBL" id="CAH9135346.1"/>
    </source>
</evidence>
<organism evidence="3 4">
    <name type="scientific">Cuscuta epithymum</name>
    <dbReference type="NCBI Taxonomy" id="186058"/>
    <lineage>
        <taxon>Eukaryota</taxon>
        <taxon>Viridiplantae</taxon>
        <taxon>Streptophyta</taxon>
        <taxon>Embryophyta</taxon>
        <taxon>Tracheophyta</taxon>
        <taxon>Spermatophyta</taxon>
        <taxon>Magnoliopsida</taxon>
        <taxon>eudicotyledons</taxon>
        <taxon>Gunneridae</taxon>
        <taxon>Pentapetalae</taxon>
        <taxon>asterids</taxon>
        <taxon>lamiids</taxon>
        <taxon>Solanales</taxon>
        <taxon>Convolvulaceae</taxon>
        <taxon>Cuscuteae</taxon>
        <taxon>Cuscuta</taxon>
        <taxon>Cuscuta subgen. Cuscuta</taxon>
    </lineage>
</organism>
<comment type="caution">
    <text evidence="3">The sequence shown here is derived from an EMBL/GenBank/DDBJ whole genome shotgun (WGS) entry which is preliminary data.</text>
</comment>
<dbReference type="EMBL" id="CAMAPF010000987">
    <property type="protein sequence ID" value="CAH9135346.1"/>
    <property type="molecule type" value="Genomic_DNA"/>
</dbReference>
<dbReference type="AlphaFoldDB" id="A0AAV0FID4"/>
<evidence type="ECO:0000259" key="2">
    <source>
        <dbReference type="Pfam" id="PF13966"/>
    </source>
</evidence>
<dbReference type="GO" id="GO:0003676">
    <property type="term" value="F:nucleic acid binding"/>
    <property type="evidence" value="ECO:0007669"/>
    <property type="project" value="InterPro"/>
</dbReference>
<dbReference type="PANTHER" id="PTHR47074:SF48">
    <property type="entry name" value="POLYNUCLEOTIDYL TRANSFERASE, RIBONUCLEASE H-LIKE SUPERFAMILY PROTEIN"/>
    <property type="match status" value="1"/>
</dbReference>
<feature type="domain" description="RNase H type-1" evidence="1">
    <location>
        <begin position="322"/>
        <end position="427"/>
    </location>
</feature>
<keyword evidence="4" id="KW-1185">Reference proteome</keyword>
<name>A0AAV0FID4_9ASTE</name>
<dbReference type="InterPro" id="IPR036397">
    <property type="entry name" value="RNaseH_sf"/>
</dbReference>
<reference evidence="3" key="1">
    <citation type="submission" date="2022-07" db="EMBL/GenBank/DDBJ databases">
        <authorList>
            <person name="Macas J."/>
            <person name="Novak P."/>
            <person name="Neumann P."/>
        </authorList>
    </citation>
    <scope>NUCLEOTIDE SEQUENCE</scope>
</reference>
<dbReference type="CDD" id="cd06222">
    <property type="entry name" value="RNase_H_like"/>
    <property type="match status" value="1"/>
</dbReference>
<dbReference type="GO" id="GO:0004523">
    <property type="term" value="F:RNA-DNA hybrid ribonuclease activity"/>
    <property type="evidence" value="ECO:0007669"/>
    <property type="project" value="InterPro"/>
</dbReference>
<protein>
    <recommendedName>
        <fullName evidence="5">Reverse transcriptase zinc-binding domain-containing protein</fullName>
    </recommendedName>
</protein>
<dbReference type="InterPro" id="IPR026960">
    <property type="entry name" value="RVT-Znf"/>
</dbReference>
<feature type="domain" description="Reverse transcriptase zinc-binding" evidence="2">
    <location>
        <begin position="133"/>
        <end position="219"/>
    </location>
</feature>
<dbReference type="Proteomes" id="UP001152523">
    <property type="component" value="Unassembled WGS sequence"/>
</dbReference>
<accession>A0AAV0FID4</accession>
<dbReference type="InterPro" id="IPR012337">
    <property type="entry name" value="RNaseH-like_sf"/>
</dbReference>
<dbReference type="PANTHER" id="PTHR47074">
    <property type="entry name" value="BNAC02G40300D PROTEIN"/>
    <property type="match status" value="1"/>
</dbReference>
<proteinExistence type="predicted"/>
<evidence type="ECO:0000313" key="4">
    <source>
        <dbReference type="Proteomes" id="UP001152523"/>
    </source>
</evidence>
<dbReference type="InterPro" id="IPR044730">
    <property type="entry name" value="RNase_H-like_dom_plant"/>
</dbReference>
<sequence length="429" mass="48785">MSRVLKARYFPNTDFLNARLGNNLSFIWRSLFETQEILKNNIRRRVGNGRDIHVWADAWLPGQGSVRIQSARPPGVQDMNVPALRNYTGKEWNRERITSIFDAVDRDLILSIPISSADRRGGFWWTGENNGNFSVKSCYRKLTYLSPSGEADSWTKLWELEVPPKFKYFVWQVLDGSLPTVDNLRKKGVQITEECKLCGREAENLEHVFWECEYAHEVWQQAGVTRAADVLQVQDWIKQQLRIATNDHKSKFVALLWGLWKRRNSLIWKAEWQGAAGVITSAMSMITNWREAQQSSSQPKKRAGGGREQVWRRPGRGVVKVNVDAAFDPSGDKRAWGWVARDEQGNFLKAGGASVRASWSPAETEAAGLREALEEAVAAGWQSVEFETDALSVVQGLRQGGGFSYIDLILEDIKEILLTKSNYRVSFFK</sequence>
<evidence type="ECO:0008006" key="5">
    <source>
        <dbReference type="Google" id="ProtNLM"/>
    </source>
</evidence>
<dbReference type="SUPFAM" id="SSF53098">
    <property type="entry name" value="Ribonuclease H-like"/>
    <property type="match status" value="1"/>
</dbReference>
<evidence type="ECO:0000259" key="1">
    <source>
        <dbReference type="Pfam" id="PF13456"/>
    </source>
</evidence>
<dbReference type="InterPro" id="IPR052929">
    <property type="entry name" value="RNase_H-like_EbsB-rel"/>
</dbReference>
<dbReference type="Gene3D" id="3.30.420.10">
    <property type="entry name" value="Ribonuclease H-like superfamily/Ribonuclease H"/>
    <property type="match status" value="1"/>
</dbReference>
<gene>
    <name evidence="3" type="ORF">CEPIT_LOCUS34435</name>
</gene>
<dbReference type="Pfam" id="PF13456">
    <property type="entry name" value="RVT_3"/>
    <property type="match status" value="1"/>
</dbReference>
<dbReference type="InterPro" id="IPR002156">
    <property type="entry name" value="RNaseH_domain"/>
</dbReference>